<keyword evidence="4 6" id="KW-0175">Coiled coil</keyword>
<dbReference type="STRING" id="1263015.BN580_01417"/>
<dbReference type="AlphaFoldDB" id="R6UTT3"/>
<dbReference type="GO" id="GO:0051301">
    <property type="term" value="P:cell division"/>
    <property type="evidence" value="ECO:0007669"/>
    <property type="project" value="UniProtKB-KW"/>
</dbReference>
<dbReference type="InterPro" id="IPR007793">
    <property type="entry name" value="DivIVA_fam"/>
</dbReference>
<evidence type="ECO:0000313" key="9">
    <source>
        <dbReference type="Proteomes" id="UP000017938"/>
    </source>
</evidence>
<evidence type="ECO:0000256" key="4">
    <source>
        <dbReference type="ARBA" id="ARBA00023054"/>
    </source>
</evidence>
<sequence length="311" mass="34578">MLAPHELKNREFTKSLRGYSTVEVDEHIDFIIEKYSELYRENDELEKKLRLTEAQLDAMKGEEESIRSALVNAQKASTRIINEANERADVIMRSAKNSCDRLIAEFKANIKKETERLNEARKEVAAFKAALFEEYQAHIELIEKIAPDIAPVPSDDRTAEELSAAVIERIKNDLAGKESVISGSGVPYAADESAEAADYDTSDVSVTTPAEAPIPKDIFAEPEKDEERSVRDADGDNAAAPSSDELVTHRSRVTDDGRGGIVDSIKKLNSTVSGSDDDDEEFLRMLKNVSDSDSDAESEEEFLRVYDGKKK</sequence>
<feature type="region of interest" description="Disordered" evidence="7">
    <location>
        <begin position="193"/>
        <end position="262"/>
    </location>
</feature>
<feature type="region of interest" description="Disordered" evidence="7">
    <location>
        <begin position="288"/>
        <end position="311"/>
    </location>
</feature>
<organism evidence="8 9">
    <name type="scientific">Candidatus Colimorpha enterica</name>
    <dbReference type="NCBI Taxonomy" id="3083063"/>
    <lineage>
        <taxon>Bacteria</taxon>
        <taxon>Pseudomonadati</taxon>
        <taxon>Bacteroidota</taxon>
        <taxon>Bacteroidia</taxon>
        <taxon>Bacteroidales</taxon>
        <taxon>Candidatus Colimorpha</taxon>
    </lineage>
</organism>
<evidence type="ECO:0000256" key="7">
    <source>
        <dbReference type="SAM" id="MobiDB-lite"/>
    </source>
</evidence>
<feature type="compositionally biased region" description="Basic and acidic residues" evidence="7">
    <location>
        <begin position="246"/>
        <end position="258"/>
    </location>
</feature>
<gene>
    <name evidence="8" type="ORF">BN580_01417</name>
</gene>
<feature type="compositionally biased region" description="Basic and acidic residues" evidence="7">
    <location>
        <begin position="218"/>
        <end position="234"/>
    </location>
</feature>
<dbReference type="InterPro" id="IPR019933">
    <property type="entry name" value="DivIVA_domain"/>
</dbReference>
<comment type="subcellular location">
    <subcellularLocation>
        <location evidence="1">Cytoplasm</location>
    </subcellularLocation>
</comment>
<dbReference type="EMBL" id="CBFW010000198">
    <property type="protein sequence ID" value="CDC74117.1"/>
    <property type="molecule type" value="Genomic_DNA"/>
</dbReference>
<accession>R6UTT3</accession>
<keyword evidence="3" id="KW-0132">Cell division</keyword>
<name>R6UTT3_9BACT</name>
<reference evidence="8" key="1">
    <citation type="submission" date="2012-11" db="EMBL/GenBank/DDBJ databases">
        <title>Dependencies among metagenomic species, viruses, plasmids and units of genetic variation.</title>
        <authorList>
            <person name="Nielsen H.B."/>
            <person name="Almeida M."/>
            <person name="Juncker A.S."/>
            <person name="Rasmussen S."/>
            <person name="Li J."/>
            <person name="Sunagawa S."/>
            <person name="Plichta D."/>
            <person name="Gautier L."/>
            <person name="Le Chatelier E."/>
            <person name="Peletier E."/>
            <person name="Bonde I."/>
            <person name="Nielsen T."/>
            <person name="Manichanh C."/>
            <person name="Arumugam M."/>
            <person name="Batto J."/>
            <person name="Santos M.B.Q.D."/>
            <person name="Blom N."/>
            <person name="Borruel N."/>
            <person name="Burgdorf K.S."/>
            <person name="Boumezbeur F."/>
            <person name="Casellas F."/>
            <person name="Dore J."/>
            <person name="Guarner F."/>
            <person name="Hansen T."/>
            <person name="Hildebrand F."/>
            <person name="Kaas R.S."/>
            <person name="Kennedy S."/>
            <person name="Kristiansen K."/>
            <person name="Kultima J.R."/>
            <person name="Leonard P."/>
            <person name="Levenez F."/>
            <person name="Lund O."/>
            <person name="Moumen B."/>
            <person name="Le Paslier D."/>
            <person name="Pons N."/>
            <person name="Pedersen O."/>
            <person name="Prifti E."/>
            <person name="Qin J."/>
            <person name="Raes J."/>
            <person name="Tap J."/>
            <person name="Tims S."/>
            <person name="Ussery D.W."/>
            <person name="Yamada T."/>
            <person name="MetaHit consortium"/>
            <person name="Renault P."/>
            <person name="Sicheritz-Ponten T."/>
            <person name="Bork P."/>
            <person name="Wang J."/>
            <person name="Brunak S."/>
            <person name="Ehrlich S.D."/>
        </authorList>
    </citation>
    <scope>NUCLEOTIDE SEQUENCE [LARGE SCALE GENOMIC DNA]</scope>
</reference>
<evidence type="ECO:0000256" key="2">
    <source>
        <dbReference type="ARBA" id="ARBA00022490"/>
    </source>
</evidence>
<feature type="coiled-coil region" evidence="6">
    <location>
        <begin position="28"/>
        <end position="62"/>
    </location>
</feature>
<dbReference type="Proteomes" id="UP000017938">
    <property type="component" value="Unassembled WGS sequence"/>
</dbReference>
<proteinExistence type="predicted"/>
<dbReference type="Pfam" id="PF05103">
    <property type="entry name" value="DivIVA"/>
    <property type="match status" value="1"/>
</dbReference>
<evidence type="ECO:0000256" key="6">
    <source>
        <dbReference type="SAM" id="Coils"/>
    </source>
</evidence>
<evidence type="ECO:0000256" key="5">
    <source>
        <dbReference type="ARBA" id="ARBA00023306"/>
    </source>
</evidence>
<dbReference type="PANTHER" id="PTHR35794">
    <property type="entry name" value="CELL DIVISION PROTEIN DIVIVA"/>
    <property type="match status" value="1"/>
</dbReference>
<dbReference type="Gene3D" id="6.10.250.660">
    <property type="match status" value="1"/>
</dbReference>
<evidence type="ECO:0000256" key="1">
    <source>
        <dbReference type="ARBA" id="ARBA00004496"/>
    </source>
</evidence>
<evidence type="ECO:0000256" key="3">
    <source>
        <dbReference type="ARBA" id="ARBA00022618"/>
    </source>
</evidence>
<comment type="caution">
    <text evidence="8">The sequence shown here is derived from an EMBL/GenBank/DDBJ whole genome shotgun (WGS) entry which is preliminary data.</text>
</comment>
<dbReference type="GO" id="GO:0005737">
    <property type="term" value="C:cytoplasm"/>
    <property type="evidence" value="ECO:0007669"/>
    <property type="project" value="UniProtKB-SubCell"/>
</dbReference>
<keyword evidence="5" id="KW-0131">Cell cycle</keyword>
<protein>
    <submittedName>
        <fullName evidence="8">DivIVA domain</fullName>
    </submittedName>
</protein>
<keyword evidence="2" id="KW-0963">Cytoplasm</keyword>
<dbReference type="PANTHER" id="PTHR35794:SF1">
    <property type="entry name" value="CELL CYCLE PROTEIN GPSB"/>
    <property type="match status" value="1"/>
</dbReference>
<dbReference type="NCBIfam" id="TIGR03544">
    <property type="entry name" value="DivI1A_domain"/>
    <property type="match status" value="1"/>
</dbReference>
<feature type="compositionally biased region" description="Basic and acidic residues" evidence="7">
    <location>
        <begin position="301"/>
        <end position="311"/>
    </location>
</feature>
<evidence type="ECO:0000313" key="8">
    <source>
        <dbReference type="EMBL" id="CDC74117.1"/>
    </source>
</evidence>
<feature type="coiled-coil region" evidence="6">
    <location>
        <begin position="103"/>
        <end position="130"/>
    </location>
</feature>